<dbReference type="Gene3D" id="3.10.200.10">
    <property type="entry name" value="Alpha carbonic anhydrase"/>
    <property type="match status" value="1"/>
</dbReference>
<proteinExistence type="predicted"/>
<keyword evidence="4" id="KW-1185">Reference proteome</keyword>
<feature type="chain" id="PRO_5032280392" description="Alpha-carbonic anhydrase domain-containing protein" evidence="1">
    <location>
        <begin position="27"/>
        <end position="262"/>
    </location>
</feature>
<keyword evidence="1" id="KW-0732">Signal</keyword>
<name>A0A822YZR3_NELNU</name>
<feature type="signal peptide" evidence="1">
    <location>
        <begin position="1"/>
        <end position="26"/>
    </location>
</feature>
<dbReference type="InterPro" id="IPR023561">
    <property type="entry name" value="Carbonic_anhydrase_a-class"/>
</dbReference>
<reference evidence="3 4" key="1">
    <citation type="journal article" date="2020" name="Mol. Biol. Evol.">
        <title>Distinct Expression and Methylation Patterns for Genes with Different Fates following a Single Whole-Genome Duplication in Flowering Plants.</title>
        <authorList>
            <person name="Shi T."/>
            <person name="Rahmani R.S."/>
            <person name="Gugger P.F."/>
            <person name="Wang M."/>
            <person name="Li H."/>
            <person name="Zhang Y."/>
            <person name="Li Z."/>
            <person name="Wang Q."/>
            <person name="Van de Peer Y."/>
            <person name="Marchal K."/>
            <person name="Chen J."/>
        </authorList>
    </citation>
    <scope>NUCLEOTIDE SEQUENCE [LARGE SCALE GENOMIC DNA]</scope>
    <source>
        <tissue evidence="3">Leaf</tissue>
    </source>
</reference>
<protein>
    <recommendedName>
        <fullName evidence="2">Alpha-carbonic anhydrase domain-containing protein</fullName>
    </recommendedName>
</protein>
<dbReference type="GO" id="GO:0008270">
    <property type="term" value="F:zinc ion binding"/>
    <property type="evidence" value="ECO:0007669"/>
    <property type="project" value="InterPro"/>
</dbReference>
<dbReference type="InterPro" id="IPR001148">
    <property type="entry name" value="CA_dom"/>
</dbReference>
<evidence type="ECO:0000313" key="4">
    <source>
        <dbReference type="Proteomes" id="UP000607653"/>
    </source>
</evidence>
<accession>A0A822YZR3</accession>
<dbReference type="CDD" id="cd03124">
    <property type="entry name" value="alpha_CA_prokaryotic_like"/>
    <property type="match status" value="1"/>
</dbReference>
<comment type="caution">
    <text evidence="3">The sequence shown here is derived from an EMBL/GenBank/DDBJ whole genome shotgun (WGS) entry which is preliminary data.</text>
</comment>
<evidence type="ECO:0000313" key="3">
    <source>
        <dbReference type="EMBL" id="DAD39584.1"/>
    </source>
</evidence>
<dbReference type="PANTHER" id="PTHR18952">
    <property type="entry name" value="CARBONIC ANHYDRASE"/>
    <property type="match status" value="1"/>
</dbReference>
<dbReference type="SUPFAM" id="SSF51069">
    <property type="entry name" value="Carbonic anhydrase"/>
    <property type="match status" value="1"/>
</dbReference>
<gene>
    <name evidence="3" type="ORF">HUJ06_013907</name>
</gene>
<dbReference type="Pfam" id="PF00194">
    <property type="entry name" value="Carb_anhydrase"/>
    <property type="match status" value="1"/>
</dbReference>
<dbReference type="EMBL" id="DUZY01000005">
    <property type="protein sequence ID" value="DAD39584.1"/>
    <property type="molecule type" value="Genomic_DNA"/>
</dbReference>
<sequence>MEPVKPNFMAILLVVPSLLFSSMVTSEEVEDEREFNYFEGSSVGPEHWGKIHRKWAACSNGQMQSPINLLENNVEVLDHQGKLKRRYNASQAILMNRGHDLMIKWLERPGSIYINGTEYFLLQFHWHSPSEPQKGHMVHESSDKKIAVVGILYKYGQPDRFLSRMENYIYKIADKAQRKEPLGKVNPKDIKLRSKEYYRYVGSLTIPPCTEVVMWTILKKVSHPHADTKAHRTQNPVRGIFFLDDSKGNPPSRITFVIGSVD</sequence>
<feature type="domain" description="Alpha-carbonic anhydrase" evidence="2">
    <location>
        <begin position="33"/>
        <end position="262"/>
    </location>
</feature>
<dbReference type="AlphaFoldDB" id="A0A822YZR3"/>
<evidence type="ECO:0000259" key="2">
    <source>
        <dbReference type="PROSITE" id="PS51144"/>
    </source>
</evidence>
<organism evidence="3 4">
    <name type="scientific">Nelumbo nucifera</name>
    <name type="common">Sacred lotus</name>
    <dbReference type="NCBI Taxonomy" id="4432"/>
    <lineage>
        <taxon>Eukaryota</taxon>
        <taxon>Viridiplantae</taxon>
        <taxon>Streptophyta</taxon>
        <taxon>Embryophyta</taxon>
        <taxon>Tracheophyta</taxon>
        <taxon>Spermatophyta</taxon>
        <taxon>Magnoliopsida</taxon>
        <taxon>Proteales</taxon>
        <taxon>Nelumbonaceae</taxon>
        <taxon>Nelumbo</taxon>
    </lineage>
</organism>
<dbReference type="InterPro" id="IPR036398">
    <property type="entry name" value="CA_dom_sf"/>
</dbReference>
<dbReference type="Proteomes" id="UP000607653">
    <property type="component" value="Unassembled WGS sequence"/>
</dbReference>
<dbReference type="PROSITE" id="PS51144">
    <property type="entry name" value="ALPHA_CA_2"/>
    <property type="match status" value="1"/>
</dbReference>
<dbReference type="InterPro" id="IPR041891">
    <property type="entry name" value="Alpha_CA_prokaryot-like"/>
</dbReference>
<evidence type="ECO:0000256" key="1">
    <source>
        <dbReference type="SAM" id="SignalP"/>
    </source>
</evidence>
<dbReference type="SMART" id="SM01057">
    <property type="entry name" value="Carb_anhydrase"/>
    <property type="match status" value="1"/>
</dbReference>
<dbReference type="GO" id="GO:0004089">
    <property type="term" value="F:carbonate dehydratase activity"/>
    <property type="evidence" value="ECO:0007669"/>
    <property type="project" value="InterPro"/>
</dbReference>
<dbReference type="PANTHER" id="PTHR18952:SF253">
    <property type="entry name" value="OS08G0470200 PROTEIN"/>
    <property type="match status" value="1"/>
</dbReference>